<gene>
    <name evidence="1" type="ORF">AGERDE_LOCUS10785</name>
</gene>
<sequence length="187" mass="21747">MVLFSDIVRTVFLSNLQDDTSSELKEDFELSKIIPGKAARNHLELPNFVSTHQPETNITENSEPLDFFSIAAQYLSQSNNIFSNNYNDDNRKNRRNSLRSFFTQANEYDDDDVFFLNEIIPSRSHPCVSSNENESESIGSLFFGRRRSEMRVRTSGQFDFPANQFMQDNEFFEETGFKSRSEIFMLN</sequence>
<evidence type="ECO:0000313" key="2">
    <source>
        <dbReference type="Proteomes" id="UP000789831"/>
    </source>
</evidence>
<keyword evidence="2" id="KW-1185">Reference proteome</keyword>
<name>A0A9N9DE74_9GLOM</name>
<reference evidence="1" key="1">
    <citation type="submission" date="2021-06" db="EMBL/GenBank/DDBJ databases">
        <authorList>
            <person name="Kallberg Y."/>
            <person name="Tangrot J."/>
            <person name="Rosling A."/>
        </authorList>
    </citation>
    <scope>NUCLEOTIDE SEQUENCE</scope>
    <source>
        <strain evidence="1">MT106</strain>
    </source>
</reference>
<dbReference type="OrthoDB" id="10644320at2759"/>
<organism evidence="1 2">
    <name type="scientific">Ambispora gerdemannii</name>
    <dbReference type="NCBI Taxonomy" id="144530"/>
    <lineage>
        <taxon>Eukaryota</taxon>
        <taxon>Fungi</taxon>
        <taxon>Fungi incertae sedis</taxon>
        <taxon>Mucoromycota</taxon>
        <taxon>Glomeromycotina</taxon>
        <taxon>Glomeromycetes</taxon>
        <taxon>Archaeosporales</taxon>
        <taxon>Ambisporaceae</taxon>
        <taxon>Ambispora</taxon>
    </lineage>
</organism>
<dbReference type="Proteomes" id="UP000789831">
    <property type="component" value="Unassembled WGS sequence"/>
</dbReference>
<dbReference type="EMBL" id="CAJVPL010003684">
    <property type="protein sequence ID" value="CAG8636823.1"/>
    <property type="molecule type" value="Genomic_DNA"/>
</dbReference>
<comment type="caution">
    <text evidence="1">The sequence shown here is derived from an EMBL/GenBank/DDBJ whole genome shotgun (WGS) entry which is preliminary data.</text>
</comment>
<evidence type="ECO:0000313" key="1">
    <source>
        <dbReference type="EMBL" id="CAG8636823.1"/>
    </source>
</evidence>
<proteinExistence type="predicted"/>
<dbReference type="AlphaFoldDB" id="A0A9N9DE74"/>
<accession>A0A9N9DE74</accession>
<protein>
    <submittedName>
        <fullName evidence="1">9824_t:CDS:1</fullName>
    </submittedName>
</protein>